<evidence type="ECO:0000313" key="2">
    <source>
        <dbReference type="Proteomes" id="UP000007148"/>
    </source>
</evidence>
<dbReference type="AlphaFoldDB" id="G4TAV8"/>
<gene>
    <name evidence="1" type="ORF">PIIN_02306</name>
</gene>
<organism evidence="1 2">
    <name type="scientific">Serendipita indica (strain DSM 11827)</name>
    <name type="common">Root endophyte fungus</name>
    <name type="synonym">Piriformospora indica</name>
    <dbReference type="NCBI Taxonomy" id="1109443"/>
    <lineage>
        <taxon>Eukaryota</taxon>
        <taxon>Fungi</taxon>
        <taxon>Dikarya</taxon>
        <taxon>Basidiomycota</taxon>
        <taxon>Agaricomycotina</taxon>
        <taxon>Agaricomycetes</taxon>
        <taxon>Sebacinales</taxon>
        <taxon>Serendipitaceae</taxon>
        <taxon>Serendipita</taxon>
    </lineage>
</organism>
<reference evidence="1 2" key="1">
    <citation type="journal article" date="2011" name="PLoS Pathog.">
        <title>Endophytic Life Strategies Decoded by Genome and Transcriptome Analyses of the Mutualistic Root Symbiont Piriformospora indica.</title>
        <authorList>
            <person name="Zuccaro A."/>
            <person name="Lahrmann U."/>
            <person name="Guldener U."/>
            <person name="Langen G."/>
            <person name="Pfiffi S."/>
            <person name="Biedenkopf D."/>
            <person name="Wong P."/>
            <person name="Samans B."/>
            <person name="Grimm C."/>
            <person name="Basiewicz M."/>
            <person name="Murat C."/>
            <person name="Martin F."/>
            <person name="Kogel K.H."/>
        </authorList>
    </citation>
    <scope>NUCLEOTIDE SEQUENCE [LARGE SCALE GENOMIC DNA]</scope>
    <source>
        <strain evidence="1 2">DSM 11827</strain>
    </source>
</reference>
<evidence type="ECO:0008006" key="3">
    <source>
        <dbReference type="Google" id="ProtNLM"/>
    </source>
</evidence>
<comment type="caution">
    <text evidence="1">The sequence shown here is derived from an EMBL/GenBank/DDBJ whole genome shotgun (WGS) entry which is preliminary data.</text>
</comment>
<name>G4TAV8_SERID</name>
<dbReference type="Proteomes" id="UP000007148">
    <property type="component" value="Unassembled WGS sequence"/>
</dbReference>
<protein>
    <recommendedName>
        <fullName evidence="3">F-box domain-containing protein</fullName>
    </recommendedName>
</protein>
<evidence type="ECO:0000313" key="1">
    <source>
        <dbReference type="EMBL" id="CCA68442.1"/>
    </source>
</evidence>
<accession>G4TAV8</accession>
<sequence length="364" mass="41410">MPNTASKSPNKILSLLKMVETQCPTPRLRSLNMERRFHLILPDLPDEMLNDWDFSQLESLGTWVPDLVSRAVQESNQLCSLAIPEDLLDRIQDTRLKTTLPRLEVFDGRKLVTLQALSTFQGIVNLELSVNQRESAPRVKMEQLQALNLNQTFPLWPIDCPNLVHLRITPPEWLYSHSRGDIIVLPSLKMLEYFSRGRVSLLRFFDAPNLETLRIEESLLKKQATYKALAEIWPVTNATRNPLDPRILTFSHTTVGERSLARVLCRLTRCREIHLIDTVFSGTFLDGLQPINKKTGMVVPLPMLRVVTMDCDTQRKGVCVNEGQILDAASRLRAMRQAAGSPLVQFRFAYGGLWKRLASNCSLP</sequence>
<dbReference type="HOGENOM" id="CLU_783390_0_0_1"/>
<keyword evidence="2" id="KW-1185">Reference proteome</keyword>
<dbReference type="InParanoid" id="G4TAV8"/>
<dbReference type="EMBL" id="CAFZ01000033">
    <property type="protein sequence ID" value="CCA68442.1"/>
    <property type="molecule type" value="Genomic_DNA"/>
</dbReference>
<proteinExistence type="predicted"/>